<reference evidence="5 6" key="1">
    <citation type="submission" date="2013-10" db="EMBL/GenBank/DDBJ databases">
        <title>Whole Genome Shotgun Sequence of Pseudomonas taiwanensis SJ9.</title>
        <authorList>
            <person name="Hong S.-J."/>
            <person name="Shin J.-H."/>
        </authorList>
    </citation>
    <scope>NUCLEOTIDE SEQUENCE [LARGE SCALE GENOMIC DNA]</scope>
    <source>
        <strain evidence="5 6">SJ9</strain>
    </source>
</reference>
<feature type="compositionally biased region" description="Pro residues" evidence="2">
    <location>
        <begin position="219"/>
        <end position="228"/>
    </location>
</feature>
<sequence length="228" mass="24448">MSVLGNRRLLFIQTWRPFAGLRSLVGSFALICSLLVYRENKEIRMLVRSLTLATLLALVGPVFAADSDAPLAKELGKARPLVVIAPSSADPTLRGLNEALKDPATQAAFKERNLVVYSVANMMGKREDKNLEQQTTMALIRELKLGASKGTKVILVGKDGERHMLKDDEEGGAIDPQVILKAVDDLPASEKAVTAPEPVAAAAPEPKAKDSKPAKPAKPAAPPKPLED</sequence>
<evidence type="ECO:0000313" key="5">
    <source>
        <dbReference type="EMBL" id="ESW36163.1"/>
    </source>
</evidence>
<dbReference type="Proteomes" id="UP000018511">
    <property type="component" value="Unassembled WGS sequence"/>
</dbReference>
<evidence type="ECO:0000256" key="1">
    <source>
        <dbReference type="ARBA" id="ARBA00022729"/>
    </source>
</evidence>
<dbReference type="EMBL" id="AXUP01000658">
    <property type="protein sequence ID" value="ESW36163.1"/>
    <property type="molecule type" value="Genomic_DNA"/>
</dbReference>
<organism evidence="5 6">
    <name type="scientific">Pseudomonas taiwanensis SJ9</name>
    <dbReference type="NCBI Taxonomy" id="1388762"/>
    <lineage>
        <taxon>Bacteria</taxon>
        <taxon>Pseudomonadati</taxon>
        <taxon>Pseudomonadota</taxon>
        <taxon>Gammaproteobacteria</taxon>
        <taxon>Pseudomonadales</taxon>
        <taxon>Pseudomonadaceae</taxon>
        <taxon>Pseudomonas</taxon>
    </lineage>
</organism>
<gene>
    <name evidence="5" type="ORF">O164_31715</name>
</gene>
<evidence type="ECO:0000256" key="2">
    <source>
        <dbReference type="SAM" id="MobiDB-lite"/>
    </source>
</evidence>
<keyword evidence="5" id="KW-0436">Ligase</keyword>
<dbReference type="InterPro" id="IPR025232">
    <property type="entry name" value="DUF4174"/>
</dbReference>
<evidence type="ECO:0000313" key="6">
    <source>
        <dbReference type="Proteomes" id="UP000018511"/>
    </source>
</evidence>
<dbReference type="PATRIC" id="fig|1388762.3.peg.5930"/>
<keyword evidence="3" id="KW-0472">Membrane</keyword>
<keyword evidence="5" id="KW-0030">Aminoacyl-tRNA synthetase</keyword>
<evidence type="ECO:0000256" key="3">
    <source>
        <dbReference type="SAM" id="Phobius"/>
    </source>
</evidence>
<evidence type="ECO:0000259" key="4">
    <source>
        <dbReference type="Pfam" id="PF13778"/>
    </source>
</evidence>
<dbReference type="GO" id="GO:0004812">
    <property type="term" value="F:aminoacyl-tRNA ligase activity"/>
    <property type="evidence" value="ECO:0007669"/>
    <property type="project" value="UniProtKB-KW"/>
</dbReference>
<feature type="compositionally biased region" description="Low complexity" evidence="2">
    <location>
        <begin position="191"/>
        <end position="205"/>
    </location>
</feature>
<proteinExistence type="predicted"/>
<protein>
    <submittedName>
        <fullName evidence="5">Tyrosyl-trna synthetase</fullName>
    </submittedName>
</protein>
<feature type="region of interest" description="Disordered" evidence="2">
    <location>
        <begin position="190"/>
        <end position="228"/>
    </location>
</feature>
<feature type="transmembrane region" description="Helical" evidence="3">
    <location>
        <begin position="20"/>
        <end position="38"/>
    </location>
</feature>
<dbReference type="AlphaFoldDB" id="V7D3A9"/>
<feature type="transmembrane region" description="Helical" evidence="3">
    <location>
        <begin position="45"/>
        <end position="64"/>
    </location>
</feature>
<keyword evidence="3" id="KW-0812">Transmembrane</keyword>
<dbReference type="Pfam" id="PF13778">
    <property type="entry name" value="DUF4174"/>
    <property type="match status" value="1"/>
</dbReference>
<keyword evidence="1" id="KW-0732">Signal</keyword>
<comment type="caution">
    <text evidence="5">The sequence shown here is derived from an EMBL/GenBank/DDBJ whole genome shotgun (WGS) entry which is preliminary data.</text>
</comment>
<name>V7D3A9_9PSED</name>
<accession>V7D3A9</accession>
<keyword evidence="3" id="KW-1133">Transmembrane helix</keyword>
<feature type="domain" description="DUF4174" evidence="4">
    <location>
        <begin position="70"/>
        <end position="190"/>
    </location>
</feature>